<dbReference type="Pfam" id="PF12622">
    <property type="entry name" value="NpwBP"/>
    <property type="match status" value="1"/>
</dbReference>
<dbReference type="HOGENOM" id="CLU_091756_0_0_1"/>
<dbReference type="Proteomes" id="UP000011777">
    <property type="component" value="Unassembled WGS sequence"/>
</dbReference>
<organism evidence="2 3">
    <name type="scientific">Candida maltosa (strain Xu316)</name>
    <name type="common">Yeast</name>
    <dbReference type="NCBI Taxonomy" id="1245528"/>
    <lineage>
        <taxon>Eukaryota</taxon>
        <taxon>Fungi</taxon>
        <taxon>Dikarya</taxon>
        <taxon>Ascomycota</taxon>
        <taxon>Saccharomycotina</taxon>
        <taxon>Pichiomycetes</taxon>
        <taxon>Debaryomycetaceae</taxon>
        <taxon>Candida/Lodderomyces clade</taxon>
        <taxon>Candida</taxon>
    </lineage>
</organism>
<evidence type="ECO:0000313" key="2">
    <source>
        <dbReference type="EMBL" id="EMG50810.1"/>
    </source>
</evidence>
<dbReference type="EMBL" id="AOGT01000111">
    <property type="protein sequence ID" value="EMG50810.1"/>
    <property type="molecule type" value="Genomic_DNA"/>
</dbReference>
<dbReference type="STRING" id="1245528.M3K6C8"/>
<proteinExistence type="predicted"/>
<name>M3K6C8_CANMX</name>
<reference evidence="2 3" key="1">
    <citation type="submission" date="2013-02" db="EMBL/GenBank/DDBJ databases">
        <title>Genome sequence of Candida maltosa Xu316, a potential industrial strain for xylitol and ethanol production.</title>
        <authorList>
            <person name="Yu J."/>
            <person name="Wang Q."/>
            <person name="Geng X."/>
            <person name="Bao W."/>
            <person name="He P."/>
            <person name="Cai J."/>
        </authorList>
    </citation>
    <scope>NUCLEOTIDE SEQUENCE [LARGE SCALE GENOMIC DNA]</scope>
    <source>
        <strain evidence="3">Xu316</strain>
    </source>
</reference>
<evidence type="ECO:0000256" key="1">
    <source>
        <dbReference type="SAM" id="MobiDB-lite"/>
    </source>
</evidence>
<keyword evidence="3" id="KW-1185">Reference proteome</keyword>
<dbReference type="AlphaFoldDB" id="M3K6C8"/>
<feature type="compositionally biased region" description="Acidic residues" evidence="1">
    <location>
        <begin position="194"/>
        <end position="215"/>
    </location>
</feature>
<comment type="caution">
    <text evidence="2">The sequence shown here is derived from an EMBL/GenBank/DDBJ whole genome shotgun (WGS) entry which is preliminary data.</text>
</comment>
<gene>
    <name evidence="2" type="ORF">G210_0679</name>
</gene>
<accession>M3K6C8</accession>
<dbReference type="OMA" id="MIRGNWS"/>
<dbReference type="OrthoDB" id="4091959at2759"/>
<evidence type="ECO:0000313" key="3">
    <source>
        <dbReference type="Proteomes" id="UP000011777"/>
    </source>
</evidence>
<protein>
    <submittedName>
        <fullName evidence="2">Uncharacterized protein</fullName>
    </submittedName>
</protein>
<feature type="region of interest" description="Disordered" evidence="1">
    <location>
        <begin position="165"/>
        <end position="225"/>
    </location>
</feature>
<sequence length="225" mass="26588">MIRGNWNLSDEFKKNEKRQVTKIQQRQKIQNKKEKLQHVDPVKLYFKIERLENNHQKTEKDEEYLKSLKEDLEFIKNNKLASSTKLHDFLQKQQKKEELKLKQESKLWKSESVYFNPELNPLGKVPSIDKLNNQSNISSVPNLTISKLKKGKLKRYDPDPLIQQLNIKCPSGEPPRFYKLIQNTSKPKRKAQEEDPESEEEEPPISDDDSDEDDEPTHKKIKLPN</sequence>
<dbReference type="eggNOG" id="ENOG502T74Z">
    <property type="taxonomic scope" value="Eukaryota"/>
</dbReference>